<dbReference type="AlphaFoldDB" id="A0A8S3ZBU4"/>
<feature type="compositionally biased region" description="Basic residues" evidence="16">
    <location>
        <begin position="944"/>
        <end position="953"/>
    </location>
</feature>
<dbReference type="SUPFAM" id="SSF143791">
    <property type="entry name" value="DUSP-like"/>
    <property type="match status" value="2"/>
</dbReference>
<keyword evidence="8" id="KW-0645">Protease</keyword>
<dbReference type="Gene3D" id="3.30.2230.10">
    <property type="entry name" value="DUSP-like"/>
    <property type="match status" value="1"/>
</dbReference>
<feature type="domain" description="USP" evidence="17">
    <location>
        <begin position="1"/>
        <end position="339"/>
    </location>
</feature>
<dbReference type="InterPro" id="IPR001394">
    <property type="entry name" value="Peptidase_C19_UCH"/>
</dbReference>
<dbReference type="PROSITE" id="PS51283">
    <property type="entry name" value="DUSP"/>
    <property type="match status" value="2"/>
</dbReference>
<comment type="caution">
    <text evidence="19">The sequence shown here is derived from an EMBL/GenBank/DDBJ whole genome shotgun (WGS) entry which is preliminary data.</text>
</comment>
<evidence type="ECO:0000256" key="1">
    <source>
        <dbReference type="ARBA" id="ARBA00000707"/>
    </source>
</evidence>
<feature type="region of interest" description="Disordered" evidence="16">
    <location>
        <begin position="70"/>
        <end position="97"/>
    </location>
</feature>
<feature type="compositionally biased region" description="Low complexity" evidence="16">
    <location>
        <begin position="71"/>
        <end position="82"/>
    </location>
</feature>
<accession>A0A8S3ZBU4</accession>
<keyword evidence="6" id="KW-0963">Cytoplasm</keyword>
<dbReference type="SUPFAM" id="SSF54001">
    <property type="entry name" value="Cysteine proteinases"/>
    <property type="match status" value="1"/>
</dbReference>
<dbReference type="GO" id="GO:0016579">
    <property type="term" value="P:protein deubiquitination"/>
    <property type="evidence" value="ECO:0007669"/>
    <property type="project" value="InterPro"/>
</dbReference>
<feature type="region of interest" description="Disordered" evidence="16">
    <location>
        <begin position="814"/>
        <end position="860"/>
    </location>
</feature>
<dbReference type="SMART" id="SM00695">
    <property type="entry name" value="DUSP"/>
    <property type="match status" value="2"/>
</dbReference>
<evidence type="ECO:0000256" key="3">
    <source>
        <dbReference type="ARBA" id="ARBA00004556"/>
    </source>
</evidence>
<keyword evidence="12" id="KW-0833">Ubl conjugation pathway</keyword>
<dbReference type="InterPro" id="IPR050185">
    <property type="entry name" value="Ub_carboxyl-term_hydrolase"/>
</dbReference>
<dbReference type="GO" id="GO:0006897">
    <property type="term" value="P:endocytosis"/>
    <property type="evidence" value="ECO:0007669"/>
    <property type="project" value="UniProtKB-KW"/>
</dbReference>
<evidence type="ECO:0000313" key="20">
    <source>
        <dbReference type="Proteomes" id="UP000678393"/>
    </source>
</evidence>
<evidence type="ECO:0000256" key="16">
    <source>
        <dbReference type="SAM" id="MobiDB-lite"/>
    </source>
</evidence>
<dbReference type="EC" id="3.4.19.12" evidence="5"/>
<dbReference type="InterPro" id="IPR018200">
    <property type="entry name" value="USP_CS"/>
</dbReference>
<dbReference type="Pfam" id="PF00443">
    <property type="entry name" value="UCH"/>
    <property type="match status" value="1"/>
</dbReference>
<dbReference type="Proteomes" id="UP000678393">
    <property type="component" value="Unassembled WGS sequence"/>
</dbReference>
<gene>
    <name evidence="19" type="ORF">CUNI_LOCUS10868</name>
</gene>
<feature type="region of interest" description="Disordered" evidence="16">
    <location>
        <begin position="544"/>
        <end position="569"/>
    </location>
</feature>
<evidence type="ECO:0000256" key="2">
    <source>
        <dbReference type="ARBA" id="ARBA00004245"/>
    </source>
</evidence>
<dbReference type="InterPro" id="IPR006615">
    <property type="entry name" value="Pept_C19_DUSP"/>
</dbReference>
<evidence type="ECO:0000256" key="7">
    <source>
        <dbReference type="ARBA" id="ARBA00022583"/>
    </source>
</evidence>
<dbReference type="PANTHER" id="PTHR21646">
    <property type="entry name" value="UBIQUITIN CARBOXYL-TERMINAL HYDROLASE"/>
    <property type="match status" value="1"/>
</dbReference>
<feature type="domain" description="DUSP" evidence="18">
    <location>
        <begin position="337"/>
        <end position="433"/>
    </location>
</feature>
<dbReference type="Pfam" id="PF06337">
    <property type="entry name" value="DUSP"/>
    <property type="match status" value="2"/>
</dbReference>
<dbReference type="InterPro" id="IPR028889">
    <property type="entry name" value="USP"/>
</dbReference>
<dbReference type="GO" id="GO:0006508">
    <property type="term" value="P:proteolysis"/>
    <property type="evidence" value="ECO:0007669"/>
    <property type="project" value="UniProtKB-KW"/>
</dbReference>
<comment type="subcellular location">
    <subcellularLocation>
        <location evidence="2">Cytoplasm</location>
        <location evidence="2">Cytoskeleton</location>
    </subcellularLocation>
    <subcellularLocation>
        <location evidence="3">Cytoplasm</location>
        <location evidence="3">Perinuclear region</location>
    </subcellularLocation>
</comment>
<dbReference type="GO" id="GO:0005856">
    <property type="term" value="C:cytoskeleton"/>
    <property type="evidence" value="ECO:0007669"/>
    <property type="project" value="UniProtKB-SubCell"/>
</dbReference>
<comment type="similarity">
    <text evidence="4">Belongs to the peptidase C19 family. USP20/USP33 subfamily.</text>
</comment>
<keyword evidence="15" id="KW-0206">Cytoskeleton</keyword>
<evidence type="ECO:0000256" key="13">
    <source>
        <dbReference type="ARBA" id="ARBA00022801"/>
    </source>
</evidence>
<feature type="compositionally biased region" description="Polar residues" evidence="16">
    <location>
        <begin position="902"/>
        <end position="925"/>
    </location>
</feature>
<evidence type="ECO:0000256" key="12">
    <source>
        <dbReference type="ARBA" id="ARBA00022786"/>
    </source>
</evidence>
<evidence type="ECO:0000256" key="10">
    <source>
        <dbReference type="ARBA" id="ARBA00022737"/>
    </source>
</evidence>
<keyword evidence="10" id="KW-0677">Repeat</keyword>
<keyword evidence="13" id="KW-0378">Hydrolase</keyword>
<keyword evidence="20" id="KW-1185">Reference proteome</keyword>
<feature type="compositionally biased region" description="Polar residues" evidence="16">
    <location>
        <begin position="704"/>
        <end position="724"/>
    </location>
</feature>
<keyword evidence="11" id="KW-0863">Zinc-finger</keyword>
<evidence type="ECO:0000259" key="17">
    <source>
        <dbReference type="PROSITE" id="PS50235"/>
    </source>
</evidence>
<dbReference type="FunFam" id="3.30.2230.10:FF:000001">
    <property type="entry name" value="Ubiquitinyl hydrolase 1"/>
    <property type="match status" value="1"/>
</dbReference>
<dbReference type="InterPro" id="IPR038765">
    <property type="entry name" value="Papain-like_cys_pep_sf"/>
</dbReference>
<proteinExistence type="inferred from homology"/>
<name>A0A8S3ZBU4_9EUPU</name>
<comment type="catalytic activity">
    <reaction evidence="1">
        <text>Thiol-dependent hydrolysis of ester, thioester, amide, peptide and isopeptide bonds formed by the C-terminal Gly of ubiquitin (a 76-residue protein attached to proteins as an intracellular targeting signal).</text>
        <dbReference type="EC" id="3.4.19.12"/>
    </reaction>
</comment>
<protein>
    <recommendedName>
        <fullName evidence="5">ubiquitinyl hydrolase 1</fullName>
        <ecNumber evidence="5">3.4.19.12</ecNumber>
    </recommendedName>
</protein>
<evidence type="ECO:0000256" key="15">
    <source>
        <dbReference type="ARBA" id="ARBA00023212"/>
    </source>
</evidence>
<keyword evidence="7" id="KW-0254">Endocytosis</keyword>
<dbReference type="PANTHER" id="PTHR21646:SF86">
    <property type="entry name" value="UBIQUITIN CARBOXYL-TERMINAL HYDROLASE"/>
    <property type="match status" value="1"/>
</dbReference>
<dbReference type="PROSITE" id="PS50235">
    <property type="entry name" value="USP_3"/>
    <property type="match status" value="1"/>
</dbReference>
<feature type="compositionally biased region" description="Basic and acidic residues" evidence="16">
    <location>
        <begin position="1"/>
        <end position="24"/>
    </location>
</feature>
<evidence type="ECO:0000256" key="14">
    <source>
        <dbReference type="ARBA" id="ARBA00022833"/>
    </source>
</evidence>
<evidence type="ECO:0000313" key="19">
    <source>
        <dbReference type="EMBL" id="CAG5125310.1"/>
    </source>
</evidence>
<dbReference type="CDD" id="cd02674">
    <property type="entry name" value="Peptidase_C19R"/>
    <property type="match status" value="1"/>
</dbReference>
<evidence type="ECO:0000256" key="5">
    <source>
        <dbReference type="ARBA" id="ARBA00012759"/>
    </source>
</evidence>
<feature type="region of interest" description="Disordered" evidence="16">
    <location>
        <begin position="893"/>
        <end position="961"/>
    </location>
</feature>
<feature type="compositionally biased region" description="Low complexity" evidence="16">
    <location>
        <begin position="658"/>
        <end position="673"/>
    </location>
</feature>
<keyword evidence="9" id="KW-0479">Metal-binding</keyword>
<feature type="compositionally biased region" description="Low complexity" evidence="16">
    <location>
        <begin position="550"/>
        <end position="569"/>
    </location>
</feature>
<evidence type="ECO:0000256" key="11">
    <source>
        <dbReference type="ARBA" id="ARBA00022771"/>
    </source>
</evidence>
<dbReference type="GO" id="GO:0048471">
    <property type="term" value="C:perinuclear region of cytoplasm"/>
    <property type="evidence" value="ECO:0007669"/>
    <property type="project" value="UniProtKB-SubCell"/>
</dbReference>
<evidence type="ECO:0000256" key="8">
    <source>
        <dbReference type="ARBA" id="ARBA00022670"/>
    </source>
</evidence>
<dbReference type="InterPro" id="IPR035927">
    <property type="entry name" value="DUSP-like_sf"/>
</dbReference>
<dbReference type="EMBL" id="CAJHNH020002016">
    <property type="protein sequence ID" value="CAG5125310.1"/>
    <property type="molecule type" value="Genomic_DNA"/>
</dbReference>
<reference evidence="19" key="1">
    <citation type="submission" date="2021-04" db="EMBL/GenBank/DDBJ databases">
        <authorList>
            <consortium name="Molecular Ecology Group"/>
        </authorList>
    </citation>
    <scope>NUCLEOTIDE SEQUENCE</scope>
</reference>
<evidence type="ECO:0000256" key="4">
    <source>
        <dbReference type="ARBA" id="ARBA00008269"/>
    </source>
</evidence>
<evidence type="ECO:0000256" key="6">
    <source>
        <dbReference type="ARBA" id="ARBA00022490"/>
    </source>
</evidence>
<dbReference type="GO" id="GO:0004843">
    <property type="term" value="F:cysteine-type deubiquitinase activity"/>
    <property type="evidence" value="ECO:0007669"/>
    <property type="project" value="UniProtKB-EC"/>
</dbReference>
<feature type="non-terminal residue" evidence="19">
    <location>
        <position position="961"/>
    </location>
</feature>
<sequence>VANTKEMKETANLLEKKNESETQGRRPVRSRAVMEGGDSREQGSSASCLPVKESEGHISVIQPLVASMHLQPMQQQQQQQTQSMPVAPASKTSKPRKVKNIKYDSIISQTFDGKILSSVRCLNCETVSTTKETFQDLSLPIPSKDHLYMLHSGHPLAGGVNPPKGGTCGEVHQGWLAWMFSWMKSWFIGPIITLQDCLSAFFSADELKGDNMYSCDKCKKLRNGLKYSKVLELPEILSIHLKRFRHEFYSSKIGTYISFPMEGLDMEPYLHKACKNEVTLYDLIAIICHHGTAGGGHYTAYCLNHLNEQWYEFDDQYVTEVDISQVQNCEAYVLFYRKNNRKMESLRQRMSELERSEPSILRFYLSKQWESRFYTFAEPGPITNKDFLCKHGGVPPGKVSLIDDLVIEINQSTWEMLYNRFGGGPVCNHLYVCKTCQYELEKLRQRQLSEKDTFIQLNEEFQAEEHTAAVYAISMAWFKEWEAFVREKTDIPPGPIENNRIVVYKNGQPTLRQASDYGQLSRDMWLFLHRTYGGGPELIIRQSAGASVKPTSTSPTPQQNPTIKTSAPTAACTSSLSSSASVSALTQTSSNASAATSHSYLPQSSVTSSEMASQTTSCLTHESYSASCPVPSYASTASTDACDRNLDFENYNLQLQSPSVAKASSSPSVANKKTASQEVPGVNQKPSPIKPVHQKQQLKEDGASGSTTAKQELNLPQVSQQPEVSKQEKRTAQSLSKSMEDVSHQISPSKSVKTHLDVAASTNRQPQEAGLHQSPLKGKSASLTSFIPVPASCSSSSQLQSSSSFTKMASVSSDQAETFSSQDEMPSGCQMSDGETSSPSAGGDLKTSIESLPDSGVGTDYSCSGNDLSSLPGNLARLESLNVEQAHSCEYNRDSDMAVKENNPSSVHTLAVSKDTTAATTTVSQRKLDTKAVLSPVPSNTNHAKGKKKNKKGKSMDVTRV</sequence>
<feature type="region of interest" description="Disordered" evidence="16">
    <location>
        <begin position="1"/>
        <end position="50"/>
    </location>
</feature>
<dbReference type="GO" id="GO:0008270">
    <property type="term" value="F:zinc ion binding"/>
    <property type="evidence" value="ECO:0007669"/>
    <property type="project" value="UniProtKB-KW"/>
</dbReference>
<dbReference type="OrthoDB" id="73004at2759"/>
<evidence type="ECO:0000259" key="18">
    <source>
        <dbReference type="PROSITE" id="PS51283"/>
    </source>
</evidence>
<dbReference type="Gene3D" id="3.90.70.10">
    <property type="entry name" value="Cysteine proteinases"/>
    <property type="match status" value="1"/>
</dbReference>
<feature type="compositionally biased region" description="Polar residues" evidence="16">
    <location>
        <begin position="814"/>
        <end position="840"/>
    </location>
</feature>
<feature type="region of interest" description="Disordered" evidence="16">
    <location>
        <begin position="658"/>
        <end position="756"/>
    </location>
</feature>
<evidence type="ECO:0000256" key="9">
    <source>
        <dbReference type="ARBA" id="ARBA00022723"/>
    </source>
</evidence>
<dbReference type="PROSITE" id="PS00973">
    <property type="entry name" value="USP_2"/>
    <property type="match status" value="1"/>
</dbReference>
<feature type="domain" description="DUSP" evidence="18">
    <location>
        <begin position="445"/>
        <end position="544"/>
    </location>
</feature>
<organism evidence="19 20">
    <name type="scientific">Candidula unifasciata</name>
    <dbReference type="NCBI Taxonomy" id="100452"/>
    <lineage>
        <taxon>Eukaryota</taxon>
        <taxon>Metazoa</taxon>
        <taxon>Spiralia</taxon>
        <taxon>Lophotrochozoa</taxon>
        <taxon>Mollusca</taxon>
        <taxon>Gastropoda</taxon>
        <taxon>Heterobranchia</taxon>
        <taxon>Euthyneura</taxon>
        <taxon>Panpulmonata</taxon>
        <taxon>Eupulmonata</taxon>
        <taxon>Stylommatophora</taxon>
        <taxon>Helicina</taxon>
        <taxon>Helicoidea</taxon>
        <taxon>Geomitridae</taxon>
        <taxon>Candidula</taxon>
    </lineage>
</organism>
<keyword evidence="14" id="KW-0862">Zinc</keyword>